<dbReference type="AlphaFoldDB" id="A0A238VCH1"/>
<proteinExistence type="predicted"/>
<dbReference type="EMBL" id="FZNS01000001">
    <property type="protein sequence ID" value="SNR31383.1"/>
    <property type="molecule type" value="Genomic_DNA"/>
</dbReference>
<evidence type="ECO:0000313" key="2">
    <source>
        <dbReference type="Proteomes" id="UP000198310"/>
    </source>
</evidence>
<name>A0A238VCH1_9BACT</name>
<accession>A0A238VCH1</accession>
<gene>
    <name evidence="1" type="ORF">SAMN06269173_101371</name>
</gene>
<evidence type="ECO:0000313" key="1">
    <source>
        <dbReference type="EMBL" id="SNR31383.1"/>
    </source>
</evidence>
<sequence>MYLLLGNERGSSICVGYTAYVLELKGNYLILIIRYSASRTIATKMS</sequence>
<dbReference type="Proteomes" id="UP000198310">
    <property type="component" value="Unassembled WGS sequence"/>
</dbReference>
<organism evidence="1 2">
    <name type="scientific">Hymenobacter mucosus</name>
    <dbReference type="NCBI Taxonomy" id="1411120"/>
    <lineage>
        <taxon>Bacteria</taxon>
        <taxon>Pseudomonadati</taxon>
        <taxon>Bacteroidota</taxon>
        <taxon>Cytophagia</taxon>
        <taxon>Cytophagales</taxon>
        <taxon>Hymenobacteraceae</taxon>
        <taxon>Hymenobacter</taxon>
    </lineage>
</organism>
<keyword evidence="2" id="KW-1185">Reference proteome</keyword>
<protein>
    <submittedName>
        <fullName evidence="1">Uncharacterized protein</fullName>
    </submittedName>
</protein>
<reference evidence="2" key="1">
    <citation type="submission" date="2017-06" db="EMBL/GenBank/DDBJ databases">
        <authorList>
            <person name="Varghese N."/>
            <person name="Submissions S."/>
        </authorList>
    </citation>
    <scope>NUCLEOTIDE SEQUENCE [LARGE SCALE GENOMIC DNA]</scope>
    <source>
        <strain evidence="2">DSM 28041</strain>
    </source>
</reference>